<evidence type="ECO:0000313" key="2">
    <source>
        <dbReference type="Proteomes" id="UP000438429"/>
    </source>
</evidence>
<organism evidence="1 2">
    <name type="scientific">Scophthalmus maximus</name>
    <name type="common">Turbot</name>
    <name type="synonym">Psetta maxima</name>
    <dbReference type="NCBI Taxonomy" id="52904"/>
    <lineage>
        <taxon>Eukaryota</taxon>
        <taxon>Metazoa</taxon>
        <taxon>Chordata</taxon>
        <taxon>Craniata</taxon>
        <taxon>Vertebrata</taxon>
        <taxon>Euteleostomi</taxon>
        <taxon>Actinopterygii</taxon>
        <taxon>Neopterygii</taxon>
        <taxon>Teleostei</taxon>
        <taxon>Neoteleostei</taxon>
        <taxon>Acanthomorphata</taxon>
        <taxon>Carangaria</taxon>
        <taxon>Pleuronectiformes</taxon>
        <taxon>Pleuronectoidei</taxon>
        <taxon>Scophthalmidae</taxon>
        <taxon>Scophthalmus</taxon>
    </lineage>
</organism>
<accession>A0A6A4S5C2</accession>
<name>A0A6A4S5C2_SCOMX</name>
<dbReference type="Proteomes" id="UP000438429">
    <property type="component" value="Unassembled WGS sequence"/>
</dbReference>
<dbReference type="AlphaFoldDB" id="A0A6A4S5C2"/>
<gene>
    <name evidence="1" type="ORF">F2P81_021467</name>
</gene>
<proteinExistence type="predicted"/>
<comment type="caution">
    <text evidence="1">The sequence shown here is derived from an EMBL/GenBank/DDBJ whole genome shotgun (WGS) entry which is preliminary data.</text>
</comment>
<dbReference type="EMBL" id="VEVO01000019">
    <property type="protein sequence ID" value="KAF0026730.1"/>
    <property type="molecule type" value="Genomic_DNA"/>
</dbReference>
<evidence type="ECO:0000313" key="1">
    <source>
        <dbReference type="EMBL" id="KAF0026730.1"/>
    </source>
</evidence>
<reference evidence="1 2" key="1">
    <citation type="submission" date="2019-06" db="EMBL/GenBank/DDBJ databases">
        <title>Draft genomes of female and male turbot (Scophthalmus maximus).</title>
        <authorList>
            <person name="Xu H."/>
            <person name="Xu X.-W."/>
            <person name="Shao C."/>
            <person name="Chen S."/>
        </authorList>
    </citation>
    <scope>NUCLEOTIDE SEQUENCE [LARGE SCALE GENOMIC DNA]</scope>
    <source>
        <strain evidence="1">Ysfricsl-2016a</strain>
        <tissue evidence="1">Blood</tissue>
    </source>
</reference>
<protein>
    <submittedName>
        <fullName evidence="1">Uncharacterized protein</fullName>
    </submittedName>
</protein>
<sequence length="97" mass="10698">MNRVSCSVLITKASNLRFLHTSVALNVHPSATTDVAVDNFCVTSARGPSVHDRYKRNRLLSPANSVTRHRPNKRSLLLLKAATSQVNGPVKDVRCNF</sequence>